<feature type="transmembrane region" description="Helical" evidence="4">
    <location>
        <begin position="135"/>
        <end position="154"/>
    </location>
</feature>
<keyword evidence="6" id="KW-1185">Reference proteome</keyword>
<feature type="compositionally biased region" description="Polar residues" evidence="3">
    <location>
        <begin position="1"/>
        <end position="11"/>
    </location>
</feature>
<gene>
    <name evidence="5" type="ORF">J2D77_08615</name>
</gene>
<evidence type="ECO:0000256" key="1">
    <source>
        <dbReference type="ARBA" id="ARBA00007783"/>
    </source>
</evidence>
<evidence type="ECO:0000256" key="4">
    <source>
        <dbReference type="SAM" id="Phobius"/>
    </source>
</evidence>
<accession>A0A939KMD5</accession>
<comment type="similarity">
    <text evidence="1">Belongs to the ABC-2 integral membrane protein family.</text>
</comment>
<feature type="transmembrane region" description="Helical" evidence="4">
    <location>
        <begin position="106"/>
        <end position="129"/>
    </location>
</feature>
<keyword evidence="4" id="KW-1133">Transmembrane helix</keyword>
<keyword evidence="2" id="KW-0813">Transport</keyword>
<feature type="transmembrane region" description="Helical" evidence="4">
    <location>
        <begin position="243"/>
        <end position="262"/>
    </location>
</feature>
<dbReference type="EMBL" id="JAFVMH010000003">
    <property type="protein sequence ID" value="MBO1325208.1"/>
    <property type="molecule type" value="Genomic_DNA"/>
</dbReference>
<comment type="caution">
    <text evidence="5">The sequence shown here is derived from an EMBL/GenBank/DDBJ whole genome shotgun (WGS) entry which is preliminary data.</text>
</comment>
<evidence type="ECO:0000313" key="6">
    <source>
        <dbReference type="Proteomes" id="UP000664073"/>
    </source>
</evidence>
<dbReference type="Proteomes" id="UP000664073">
    <property type="component" value="Unassembled WGS sequence"/>
</dbReference>
<keyword evidence="4" id="KW-0812">Transmembrane</keyword>
<sequence>MGTSGSSTQIFPATRDPETDRDQAVPQAPGGMADERATSPLGQAPSPPSGAPETPARTPGRRPEPTRSRLLLACRDIGEGLSLWRLAVALGWLDIRMQFNGSRIGPFWLTLTTGIMIGSMGWIYAQIFHLVLREYLPYLAISLILWQAGISALMQESCTTFTNAAHTIRSVNMPYSVQAFRTLVRCGVVFGYNIIAPVAVFVLMGAWPGTIAFLALPAIAVWMLDGVALCLLLGSLCARFRDIPPIIGSVMQIAFYVTPVIWDAHQLKNAARWLLFNPFYSLLEIVRSPLLGHAAAPSLWLVASGFSVALWAAALLVFSRARRRLAFWI</sequence>
<feature type="transmembrane region" description="Helical" evidence="4">
    <location>
        <begin position="213"/>
        <end position="236"/>
    </location>
</feature>
<keyword evidence="4" id="KW-0472">Membrane</keyword>
<dbReference type="AlphaFoldDB" id="A0A939KMD5"/>
<feature type="transmembrane region" description="Helical" evidence="4">
    <location>
        <begin position="298"/>
        <end position="318"/>
    </location>
</feature>
<dbReference type="PANTHER" id="PTHR30413">
    <property type="entry name" value="INNER MEMBRANE TRANSPORT PERMEASE"/>
    <property type="match status" value="1"/>
</dbReference>
<feature type="transmembrane region" description="Helical" evidence="4">
    <location>
        <begin position="183"/>
        <end position="207"/>
    </location>
</feature>
<evidence type="ECO:0000313" key="5">
    <source>
        <dbReference type="EMBL" id="MBO1325208.1"/>
    </source>
</evidence>
<organism evidence="5 6">
    <name type="scientific">Acetobacter garciniae</name>
    <dbReference type="NCBI Taxonomy" id="2817435"/>
    <lineage>
        <taxon>Bacteria</taxon>
        <taxon>Pseudomonadati</taxon>
        <taxon>Pseudomonadota</taxon>
        <taxon>Alphaproteobacteria</taxon>
        <taxon>Acetobacterales</taxon>
        <taxon>Acetobacteraceae</taxon>
        <taxon>Acetobacter</taxon>
    </lineage>
</organism>
<reference evidence="5" key="1">
    <citation type="submission" date="2021-03" db="EMBL/GenBank/DDBJ databases">
        <title>The complete genome sequence of Acetobacter sp. TBRC 12339.</title>
        <authorList>
            <person name="Charoenyingcharoen P."/>
            <person name="Yukphan P."/>
        </authorList>
    </citation>
    <scope>NUCLEOTIDE SEQUENCE</scope>
    <source>
        <strain evidence="5">TBRC 12339</strain>
    </source>
</reference>
<evidence type="ECO:0000256" key="2">
    <source>
        <dbReference type="ARBA" id="ARBA00022448"/>
    </source>
</evidence>
<dbReference type="GO" id="GO:0015920">
    <property type="term" value="P:lipopolysaccharide transport"/>
    <property type="evidence" value="ECO:0007669"/>
    <property type="project" value="TreeGrafter"/>
</dbReference>
<evidence type="ECO:0000256" key="3">
    <source>
        <dbReference type="SAM" id="MobiDB-lite"/>
    </source>
</evidence>
<dbReference type="PANTHER" id="PTHR30413:SF10">
    <property type="entry name" value="CAPSULE POLYSACCHARIDE EXPORT INNER-MEMBRANE PROTEIN CTRC"/>
    <property type="match status" value="1"/>
</dbReference>
<proteinExistence type="inferred from homology"/>
<feature type="region of interest" description="Disordered" evidence="3">
    <location>
        <begin position="1"/>
        <end position="67"/>
    </location>
</feature>
<name>A0A939KMD5_9PROT</name>
<protein>
    <submittedName>
        <fullName evidence="5">ABC transporter permease</fullName>
    </submittedName>
</protein>